<feature type="domain" description="Amino acid permease/ SLC12A" evidence="6">
    <location>
        <begin position="35"/>
        <end position="467"/>
    </location>
</feature>
<dbReference type="GO" id="GO:0055085">
    <property type="term" value="P:transmembrane transport"/>
    <property type="evidence" value="ECO:0007669"/>
    <property type="project" value="InterPro"/>
</dbReference>
<evidence type="ECO:0000256" key="4">
    <source>
        <dbReference type="ARBA" id="ARBA00023136"/>
    </source>
</evidence>
<feature type="transmembrane region" description="Helical" evidence="5">
    <location>
        <begin position="35"/>
        <end position="60"/>
    </location>
</feature>
<dbReference type="AlphaFoldDB" id="A0A101THM5"/>
<keyword evidence="8" id="KW-1185">Reference proteome</keyword>
<dbReference type="PANTHER" id="PTHR42770:SF16">
    <property type="entry name" value="AMINO ACID PERMEASE"/>
    <property type="match status" value="1"/>
</dbReference>
<feature type="transmembrane region" description="Helical" evidence="5">
    <location>
        <begin position="351"/>
        <end position="375"/>
    </location>
</feature>
<protein>
    <submittedName>
        <fullName evidence="7">Amino acid transporter</fullName>
    </submittedName>
</protein>
<feature type="transmembrane region" description="Helical" evidence="5">
    <location>
        <begin position="146"/>
        <end position="164"/>
    </location>
</feature>
<evidence type="ECO:0000313" key="7">
    <source>
        <dbReference type="EMBL" id="KUN92544.1"/>
    </source>
</evidence>
<dbReference type="PANTHER" id="PTHR42770">
    <property type="entry name" value="AMINO ACID TRANSPORTER-RELATED"/>
    <property type="match status" value="1"/>
</dbReference>
<organism evidence="7 8">
    <name type="scientific">Streptomyces caeruleatus</name>
    <dbReference type="NCBI Taxonomy" id="661399"/>
    <lineage>
        <taxon>Bacteria</taxon>
        <taxon>Bacillati</taxon>
        <taxon>Actinomycetota</taxon>
        <taxon>Actinomycetes</taxon>
        <taxon>Kitasatosporales</taxon>
        <taxon>Streptomycetaceae</taxon>
        <taxon>Streptomyces</taxon>
    </lineage>
</organism>
<dbReference type="OrthoDB" id="137613at2"/>
<dbReference type="RefSeq" id="WP_062724498.1">
    <property type="nucleotide sequence ID" value="NZ_KQ948944.1"/>
</dbReference>
<feature type="transmembrane region" description="Helical" evidence="5">
    <location>
        <begin position="250"/>
        <end position="270"/>
    </location>
</feature>
<dbReference type="GO" id="GO:0016020">
    <property type="term" value="C:membrane"/>
    <property type="evidence" value="ECO:0007669"/>
    <property type="project" value="UniProtKB-SubCell"/>
</dbReference>
<comment type="subcellular location">
    <subcellularLocation>
        <location evidence="1">Membrane</location>
        <topology evidence="1">Multi-pass membrane protein</topology>
    </subcellularLocation>
</comment>
<dbReference type="EMBL" id="LMWY01000058">
    <property type="protein sequence ID" value="KUN92544.1"/>
    <property type="molecule type" value="Genomic_DNA"/>
</dbReference>
<dbReference type="InterPro" id="IPR004841">
    <property type="entry name" value="AA-permease/SLC12A_dom"/>
</dbReference>
<dbReference type="Proteomes" id="UP000053429">
    <property type="component" value="Unassembled WGS sequence"/>
</dbReference>
<sequence>MTEPIVPTVPQQYEDPAGSQASAQLQRGTLGLADVVFFVVAAAAPLTVMAGVAPLAILFGGIGAPVAYLAIGIVLCLFAVGFTAMTPYIRNAGAFYSYIARGLGRPAGLGAALVAVFSYNAMQIGTFGAFGFFAAGTANDLLGVDLPWPVYSFAGVLLVWFLGFRSIHVGAKILAALLIAETAVLVLLAGAILIKGGADGLSLDSFAPSNVFTSQMSVPLGFAAAAFIGFEATALYREEARDPDRTVPRATYLSVGFLGLFYTFIVWVIVQAFGSNGAVGAAAQNPAEMFFTAMTRYVGPWATEVQRVLIVTSLLAALLAFHNAITRYVYALSAERALPAALGRVHPEHGSPWIAGIAQSVLAAAVVAVFTALGAHPYNEFLLWLNTPGVVGILLLQTLAACAVVGFFRRNGASRGEGQMRTRTIPAVAALLLAMATGLVCTHLDLFTGASPTVNWIMVALNPAVFLVGVGFAARMRRRRPDLYAKLATTDVDAT</sequence>
<accession>A0A101THM5</accession>
<evidence type="ECO:0000256" key="3">
    <source>
        <dbReference type="ARBA" id="ARBA00022989"/>
    </source>
</evidence>
<evidence type="ECO:0000313" key="8">
    <source>
        <dbReference type="Proteomes" id="UP000053429"/>
    </source>
</evidence>
<dbReference type="InterPro" id="IPR050367">
    <property type="entry name" value="APC_superfamily"/>
</dbReference>
<feature type="transmembrane region" description="Helical" evidence="5">
    <location>
        <begin position="176"/>
        <end position="198"/>
    </location>
</feature>
<keyword evidence="4 5" id="KW-0472">Membrane</keyword>
<dbReference type="STRING" id="661399.AQJ67_40450"/>
<feature type="transmembrane region" description="Helical" evidence="5">
    <location>
        <begin position="308"/>
        <end position="330"/>
    </location>
</feature>
<feature type="transmembrane region" description="Helical" evidence="5">
    <location>
        <begin position="218"/>
        <end position="238"/>
    </location>
</feature>
<comment type="caution">
    <text evidence="7">The sequence shown here is derived from an EMBL/GenBank/DDBJ whole genome shotgun (WGS) entry which is preliminary data.</text>
</comment>
<proteinExistence type="predicted"/>
<gene>
    <name evidence="7" type="ORF">AQJ67_40450</name>
</gene>
<name>A0A101THM5_9ACTN</name>
<reference evidence="7 8" key="1">
    <citation type="submission" date="2015-10" db="EMBL/GenBank/DDBJ databases">
        <title>Draft genome sequence of Streptomyces caeruleatus NRRL B-24802, type strain for the species Streptomyces caeruleatus.</title>
        <authorList>
            <person name="Ruckert C."/>
            <person name="Winkler A."/>
            <person name="Kalinowski J."/>
            <person name="Kampfer P."/>
            <person name="Glaeser S."/>
        </authorList>
    </citation>
    <scope>NUCLEOTIDE SEQUENCE [LARGE SCALE GENOMIC DNA]</scope>
    <source>
        <strain evidence="7 8">NRRL B-24802</strain>
    </source>
</reference>
<dbReference type="Pfam" id="PF00324">
    <property type="entry name" value="AA_permease"/>
    <property type="match status" value="1"/>
</dbReference>
<feature type="transmembrane region" description="Helical" evidence="5">
    <location>
        <begin position="453"/>
        <end position="474"/>
    </location>
</feature>
<evidence type="ECO:0000259" key="6">
    <source>
        <dbReference type="Pfam" id="PF00324"/>
    </source>
</evidence>
<evidence type="ECO:0000256" key="1">
    <source>
        <dbReference type="ARBA" id="ARBA00004141"/>
    </source>
</evidence>
<evidence type="ECO:0000256" key="5">
    <source>
        <dbReference type="SAM" id="Phobius"/>
    </source>
</evidence>
<dbReference type="PIRSF" id="PIRSF006060">
    <property type="entry name" value="AA_transporter"/>
    <property type="match status" value="1"/>
</dbReference>
<keyword evidence="2 5" id="KW-0812">Transmembrane</keyword>
<feature type="transmembrane region" description="Helical" evidence="5">
    <location>
        <begin position="381"/>
        <end position="408"/>
    </location>
</feature>
<feature type="transmembrane region" description="Helical" evidence="5">
    <location>
        <begin position="109"/>
        <end position="134"/>
    </location>
</feature>
<feature type="transmembrane region" description="Helical" evidence="5">
    <location>
        <begin position="428"/>
        <end position="447"/>
    </location>
</feature>
<feature type="transmembrane region" description="Helical" evidence="5">
    <location>
        <begin position="66"/>
        <end position="89"/>
    </location>
</feature>
<keyword evidence="3 5" id="KW-1133">Transmembrane helix</keyword>
<evidence type="ECO:0000256" key="2">
    <source>
        <dbReference type="ARBA" id="ARBA00022692"/>
    </source>
</evidence>
<dbReference type="Gene3D" id="1.20.1740.10">
    <property type="entry name" value="Amino acid/polyamine transporter I"/>
    <property type="match status" value="1"/>
</dbReference>